<accession>A0A2K9AWS5</accession>
<dbReference type="EMBL" id="CP025120">
    <property type="protein sequence ID" value="AUD78369.1"/>
    <property type="molecule type" value="Genomic_DNA"/>
</dbReference>
<proteinExistence type="predicted"/>
<protein>
    <submittedName>
        <fullName evidence="1">Uncharacterized protein</fullName>
    </submittedName>
</protein>
<gene>
    <name evidence="1" type="ORF">CW740_03550</name>
</gene>
<name>A0A2K9AWS5_9GAMM</name>
<dbReference type="PROSITE" id="PS51257">
    <property type="entry name" value="PROKAR_LIPOPROTEIN"/>
    <property type="match status" value="1"/>
</dbReference>
<dbReference type="Proteomes" id="UP000232693">
    <property type="component" value="Chromosome"/>
</dbReference>
<evidence type="ECO:0000313" key="1">
    <source>
        <dbReference type="EMBL" id="AUD78369.1"/>
    </source>
</evidence>
<reference evidence="1 2" key="1">
    <citation type="submission" date="2017-12" db="EMBL/GenBank/DDBJ databases">
        <title>Kangiella profundi FT102 completed genome.</title>
        <authorList>
            <person name="Xu J."/>
            <person name="Wang J."/>
            <person name="Lu Y."/>
        </authorList>
    </citation>
    <scope>NUCLEOTIDE SEQUENCE [LARGE SCALE GENOMIC DNA]</scope>
    <source>
        <strain evidence="1 2">FT102</strain>
    </source>
</reference>
<evidence type="ECO:0000313" key="2">
    <source>
        <dbReference type="Proteomes" id="UP000232693"/>
    </source>
</evidence>
<dbReference type="KEGG" id="kpd:CW740_03550"/>
<dbReference type="RefSeq" id="WP_106646241.1">
    <property type="nucleotide sequence ID" value="NZ_BMGO01000002.1"/>
</dbReference>
<organism evidence="1 2">
    <name type="scientific">Kangiella profundi</name>
    <dbReference type="NCBI Taxonomy" id="1561924"/>
    <lineage>
        <taxon>Bacteria</taxon>
        <taxon>Pseudomonadati</taxon>
        <taxon>Pseudomonadota</taxon>
        <taxon>Gammaproteobacteria</taxon>
        <taxon>Kangiellales</taxon>
        <taxon>Kangiellaceae</taxon>
        <taxon>Kangiella</taxon>
    </lineage>
</organism>
<dbReference type="AlphaFoldDB" id="A0A2K9AWS5"/>
<dbReference type="OrthoDB" id="6335119at2"/>
<keyword evidence="2" id="KW-1185">Reference proteome</keyword>
<sequence>MIKAIGTILIALFLLQACSNIPVSTMMKMSGFDEEDFIKLNPEDIRVKIRSNTKVNVLAANQLSYSYKGSEAYIDDCLSLILTKEDIRTVEHWFRDNSFEHIGWYQLDAEGVEKFRAMQQHPILQNKDREGTFELTIRTVYSDNSPTKFELSVDLLLDPKEGYFTMFEDLEIDQSPTRNSVETCEAL</sequence>